<comment type="caution">
    <text evidence="3">The sequence shown here is derived from an EMBL/GenBank/DDBJ whole genome shotgun (WGS) entry which is preliminary data.</text>
</comment>
<dbReference type="EMBL" id="QSND01000008">
    <property type="protein sequence ID" value="KAA6446741.1"/>
    <property type="molecule type" value="Genomic_DNA"/>
</dbReference>
<dbReference type="AlphaFoldDB" id="A0A5M8RFX0"/>
<dbReference type="RefSeq" id="WP_148959236.1">
    <property type="nucleotide sequence ID" value="NZ_QSND01000008.1"/>
</dbReference>
<gene>
    <name evidence="3" type="ORF">DX927_23995</name>
</gene>
<name>A0A5M8RFX0_9BACI</name>
<reference evidence="3 4" key="1">
    <citation type="submission" date="2018-08" db="EMBL/GenBank/DDBJ databases">
        <title>Bacillus phenotypic plasticity.</title>
        <authorList>
            <person name="Hurtado E."/>
        </authorList>
    </citation>
    <scope>NUCLEOTIDE SEQUENCE [LARGE SCALE GENOMIC DNA]</scope>
    <source>
        <strain evidence="3 4">427</strain>
    </source>
</reference>
<keyword evidence="2" id="KW-1133">Transmembrane helix</keyword>
<accession>A0A5M8RFX0</accession>
<keyword evidence="2" id="KW-0472">Membrane</keyword>
<keyword evidence="2" id="KW-0812">Transmembrane</keyword>
<feature type="coiled-coil region" evidence="1">
    <location>
        <begin position="64"/>
        <end position="91"/>
    </location>
</feature>
<evidence type="ECO:0000313" key="4">
    <source>
        <dbReference type="Proteomes" id="UP000324326"/>
    </source>
</evidence>
<sequence>MAEQDVNTNARISVLEEKTKNHQGKISNLEARTEDMSRLTTLMEQQIEINKDAQNQSREQFVTLTDMNNSLKNLSKSYEKLDNRVGILEQSDSNRKIDPGQFGKDLMYKVLPTVIATLVGAWLLIHFGLK</sequence>
<evidence type="ECO:0000313" key="3">
    <source>
        <dbReference type="EMBL" id="KAA6446741.1"/>
    </source>
</evidence>
<evidence type="ECO:0000256" key="2">
    <source>
        <dbReference type="SAM" id="Phobius"/>
    </source>
</evidence>
<keyword evidence="1" id="KW-0175">Coiled coil</keyword>
<dbReference type="Proteomes" id="UP000324326">
    <property type="component" value="Unassembled WGS sequence"/>
</dbReference>
<feature type="transmembrane region" description="Helical" evidence="2">
    <location>
        <begin position="106"/>
        <end position="129"/>
    </location>
</feature>
<protein>
    <submittedName>
        <fullName evidence="3">Uncharacterized protein</fullName>
    </submittedName>
</protein>
<organism evidence="3 4">
    <name type="scientific">Bacillus swezeyi</name>
    <dbReference type="NCBI Taxonomy" id="1925020"/>
    <lineage>
        <taxon>Bacteria</taxon>
        <taxon>Bacillati</taxon>
        <taxon>Bacillota</taxon>
        <taxon>Bacilli</taxon>
        <taxon>Bacillales</taxon>
        <taxon>Bacillaceae</taxon>
        <taxon>Bacillus</taxon>
    </lineage>
</organism>
<proteinExistence type="predicted"/>
<evidence type="ECO:0000256" key="1">
    <source>
        <dbReference type="SAM" id="Coils"/>
    </source>
</evidence>